<comment type="subcellular location">
    <subcellularLocation>
        <location evidence="1">Membrane</location>
        <topology evidence="1">Multi-pass membrane protein</topology>
    </subcellularLocation>
</comment>
<evidence type="ECO:0000256" key="1">
    <source>
        <dbReference type="ARBA" id="ARBA00004141"/>
    </source>
</evidence>
<evidence type="ECO:0000256" key="7">
    <source>
        <dbReference type="ARBA" id="ARBA00023136"/>
    </source>
</evidence>
<dbReference type="Proteomes" id="UP000027138">
    <property type="component" value="Unassembled WGS sequence"/>
</dbReference>
<organism evidence="9 10">
    <name type="scientific">Jatropha curcas</name>
    <name type="common">Barbados nut</name>
    <dbReference type="NCBI Taxonomy" id="180498"/>
    <lineage>
        <taxon>Eukaryota</taxon>
        <taxon>Viridiplantae</taxon>
        <taxon>Streptophyta</taxon>
        <taxon>Embryophyta</taxon>
        <taxon>Tracheophyta</taxon>
        <taxon>Spermatophyta</taxon>
        <taxon>Magnoliopsida</taxon>
        <taxon>eudicotyledons</taxon>
        <taxon>Gunneridae</taxon>
        <taxon>Pentapetalae</taxon>
        <taxon>rosids</taxon>
        <taxon>fabids</taxon>
        <taxon>Malpighiales</taxon>
        <taxon>Euphorbiaceae</taxon>
        <taxon>Crotonoideae</taxon>
        <taxon>Jatropheae</taxon>
        <taxon>Jatropha</taxon>
    </lineage>
</organism>
<gene>
    <name evidence="9" type="ORF">JCGZ_09885</name>
</gene>
<evidence type="ECO:0000256" key="2">
    <source>
        <dbReference type="ARBA" id="ARBA00010864"/>
    </source>
</evidence>
<keyword evidence="6" id="KW-0406">Ion transport</keyword>
<feature type="transmembrane region" description="Helical" evidence="8">
    <location>
        <begin position="40"/>
        <end position="61"/>
    </location>
</feature>
<evidence type="ECO:0000313" key="9">
    <source>
        <dbReference type="EMBL" id="KDP35913.1"/>
    </source>
</evidence>
<keyword evidence="5 8" id="KW-1133">Transmembrane helix</keyword>
<name>A0A067KLN4_JATCU</name>
<evidence type="ECO:0000256" key="3">
    <source>
        <dbReference type="ARBA" id="ARBA00022448"/>
    </source>
</evidence>
<evidence type="ECO:0000256" key="8">
    <source>
        <dbReference type="SAM" id="Phobius"/>
    </source>
</evidence>
<evidence type="ECO:0000256" key="6">
    <source>
        <dbReference type="ARBA" id="ARBA00023065"/>
    </source>
</evidence>
<dbReference type="EMBL" id="KK914463">
    <property type="protein sequence ID" value="KDP35913.1"/>
    <property type="molecule type" value="Genomic_DNA"/>
</dbReference>
<dbReference type="Pfam" id="PF02386">
    <property type="entry name" value="TrkH"/>
    <property type="match status" value="1"/>
</dbReference>
<dbReference type="AlphaFoldDB" id="A0A067KLN4"/>
<comment type="similarity">
    <text evidence="2">Belongs to the TrkH potassium transport family. HKT (TC 2.A.38.3) subfamily.</text>
</comment>
<dbReference type="PANTHER" id="PTHR31064">
    <property type="entry name" value="POTASSIUM TRANSPORT PROTEIN DDB_G0292412-RELATED"/>
    <property type="match status" value="1"/>
</dbReference>
<protein>
    <submittedName>
        <fullName evidence="9">Uncharacterized protein</fullName>
    </submittedName>
</protein>
<dbReference type="PANTHER" id="PTHR31064:SF30">
    <property type="entry name" value="HIGH-AFFINITY POTASSIUM TRANSPORT PROTEIN-RELATED"/>
    <property type="match status" value="1"/>
</dbReference>
<keyword evidence="3" id="KW-0813">Transport</keyword>
<sequence length="193" mass="21706">MEWNSKVMDGLSAFEKVIGALFLVVNARHAGESAFDISLISPAILVLFVVMMYLPPYFSFIPTKLQTEVPKGGKESRSHGKTVVDCLLFSQLTYPVIFIILICIVERERMKTDPLNFNVLNITLEVISAYGNVGFSTGYSCERQMKAESSCKDAWYGFAGKWSNLAKFILIIVMFFGRLKKYSTDVGKAWKIT</sequence>
<evidence type="ECO:0000313" key="10">
    <source>
        <dbReference type="Proteomes" id="UP000027138"/>
    </source>
</evidence>
<keyword evidence="10" id="KW-1185">Reference proteome</keyword>
<keyword evidence="4 8" id="KW-0812">Transmembrane</keyword>
<feature type="transmembrane region" description="Helical" evidence="8">
    <location>
        <begin position="82"/>
        <end position="105"/>
    </location>
</feature>
<dbReference type="OrthoDB" id="9999863at2759"/>
<keyword evidence="7 8" id="KW-0472">Membrane</keyword>
<dbReference type="STRING" id="180498.A0A067KLN4"/>
<dbReference type="InterPro" id="IPR003445">
    <property type="entry name" value="Cat_transpt"/>
</dbReference>
<dbReference type="GO" id="GO:0015081">
    <property type="term" value="F:sodium ion transmembrane transporter activity"/>
    <property type="evidence" value="ECO:0007669"/>
    <property type="project" value="TreeGrafter"/>
</dbReference>
<dbReference type="InterPro" id="IPR051143">
    <property type="entry name" value="TrkH_K-transport"/>
</dbReference>
<accession>A0A067KLN4</accession>
<feature type="transmembrane region" description="Helical" evidence="8">
    <location>
        <begin position="162"/>
        <end position="179"/>
    </location>
</feature>
<evidence type="ECO:0000256" key="5">
    <source>
        <dbReference type="ARBA" id="ARBA00022989"/>
    </source>
</evidence>
<reference evidence="9 10" key="1">
    <citation type="journal article" date="2014" name="PLoS ONE">
        <title>Global Analysis of Gene Expression Profiles in Physic Nut (Jatropha curcas L.) Seedlings Exposed to Salt Stress.</title>
        <authorList>
            <person name="Zhang L."/>
            <person name="Zhang C."/>
            <person name="Wu P."/>
            <person name="Chen Y."/>
            <person name="Li M."/>
            <person name="Jiang H."/>
            <person name="Wu G."/>
        </authorList>
    </citation>
    <scope>NUCLEOTIDE SEQUENCE [LARGE SCALE GENOMIC DNA]</scope>
    <source>
        <strain evidence="10">cv. GZQX0401</strain>
        <tissue evidence="9">Young leaves</tissue>
    </source>
</reference>
<evidence type="ECO:0000256" key="4">
    <source>
        <dbReference type="ARBA" id="ARBA00022692"/>
    </source>
</evidence>
<dbReference type="GO" id="GO:0005886">
    <property type="term" value="C:plasma membrane"/>
    <property type="evidence" value="ECO:0007669"/>
    <property type="project" value="TreeGrafter"/>
</dbReference>
<proteinExistence type="inferred from homology"/>